<feature type="transmembrane region" description="Helical" evidence="1">
    <location>
        <begin position="6"/>
        <end position="33"/>
    </location>
</feature>
<keyword evidence="1" id="KW-0812">Transmembrane</keyword>
<dbReference type="CDD" id="cd07990">
    <property type="entry name" value="LPLAT_LCLAT1-like"/>
    <property type="match status" value="1"/>
</dbReference>
<organism evidence="3 4">
    <name type="scientific">Alteromonas sediminis</name>
    <dbReference type="NCBI Taxonomy" id="2259342"/>
    <lineage>
        <taxon>Bacteria</taxon>
        <taxon>Pseudomonadati</taxon>
        <taxon>Pseudomonadota</taxon>
        <taxon>Gammaproteobacteria</taxon>
        <taxon>Alteromonadales</taxon>
        <taxon>Alteromonadaceae</taxon>
        <taxon>Alteromonas/Salinimonas group</taxon>
        <taxon>Alteromonas</taxon>
    </lineage>
</organism>
<dbReference type="Pfam" id="PF01553">
    <property type="entry name" value="Acyltransferase"/>
    <property type="match status" value="1"/>
</dbReference>
<keyword evidence="3" id="KW-0808">Transferase</keyword>
<dbReference type="InterPro" id="IPR002123">
    <property type="entry name" value="Plipid/glycerol_acylTrfase"/>
</dbReference>
<evidence type="ECO:0000259" key="2">
    <source>
        <dbReference type="SMART" id="SM00563"/>
    </source>
</evidence>
<name>A0A3N5XZU9_9ALTE</name>
<dbReference type="NCBIfam" id="NF010621">
    <property type="entry name" value="PRK14014.1"/>
    <property type="match status" value="1"/>
</dbReference>
<dbReference type="PANTHER" id="PTHR10983:SF15">
    <property type="entry name" value="ACYLTRANSFERASE YIHG-RELATED"/>
    <property type="match status" value="1"/>
</dbReference>
<dbReference type="EMBL" id="RPOK01000003">
    <property type="protein sequence ID" value="RPJ66260.1"/>
    <property type="molecule type" value="Genomic_DNA"/>
</dbReference>
<evidence type="ECO:0000313" key="4">
    <source>
        <dbReference type="Proteomes" id="UP000275281"/>
    </source>
</evidence>
<gene>
    <name evidence="3" type="ORF">DRW07_09180</name>
</gene>
<dbReference type="OrthoDB" id="319710at2"/>
<reference evidence="3 4" key="1">
    <citation type="submission" date="2018-11" db="EMBL/GenBank/DDBJ databases">
        <authorList>
            <person name="Ye M.-Q."/>
            <person name="Du Z.-J."/>
        </authorList>
    </citation>
    <scope>NUCLEOTIDE SEQUENCE [LARGE SCALE GENOMIC DNA]</scope>
    <source>
        <strain evidence="3 4">U0105</strain>
    </source>
</reference>
<evidence type="ECO:0000256" key="1">
    <source>
        <dbReference type="SAM" id="Phobius"/>
    </source>
</evidence>
<dbReference type="GO" id="GO:0016746">
    <property type="term" value="F:acyltransferase activity"/>
    <property type="evidence" value="ECO:0007669"/>
    <property type="project" value="UniProtKB-KW"/>
</dbReference>
<feature type="transmembrane region" description="Helical" evidence="1">
    <location>
        <begin position="85"/>
        <end position="103"/>
    </location>
</feature>
<dbReference type="Proteomes" id="UP000275281">
    <property type="component" value="Unassembled WGS sequence"/>
</dbReference>
<comment type="caution">
    <text evidence="3">The sequence shown here is derived from an EMBL/GenBank/DDBJ whole genome shotgun (WGS) entry which is preliminary data.</text>
</comment>
<feature type="domain" description="Phospholipid/glycerol acyltransferase" evidence="2">
    <location>
        <begin position="87"/>
        <end position="229"/>
    </location>
</feature>
<dbReference type="PANTHER" id="PTHR10983">
    <property type="entry name" value="1-ACYLGLYCEROL-3-PHOSPHATE ACYLTRANSFERASE-RELATED"/>
    <property type="match status" value="1"/>
</dbReference>
<protein>
    <submittedName>
        <fullName evidence="3">Acyltransferase</fullName>
    </submittedName>
</protein>
<keyword evidence="1" id="KW-1133">Transmembrane helix</keyword>
<dbReference type="AlphaFoldDB" id="A0A3N5XZU9"/>
<evidence type="ECO:0000313" key="3">
    <source>
        <dbReference type="EMBL" id="RPJ66260.1"/>
    </source>
</evidence>
<feature type="transmembrane region" description="Helical" evidence="1">
    <location>
        <begin position="45"/>
        <end position="65"/>
    </location>
</feature>
<proteinExistence type="predicted"/>
<dbReference type="RefSeq" id="WP_124027620.1">
    <property type="nucleotide sequence ID" value="NZ_JBHRSN010000006.1"/>
</dbReference>
<feature type="transmembrane region" description="Helical" evidence="1">
    <location>
        <begin position="115"/>
        <end position="134"/>
    </location>
</feature>
<keyword evidence="3" id="KW-0012">Acyltransferase</keyword>
<dbReference type="GO" id="GO:0005886">
    <property type="term" value="C:plasma membrane"/>
    <property type="evidence" value="ECO:0007669"/>
    <property type="project" value="TreeGrafter"/>
</dbReference>
<dbReference type="SUPFAM" id="SSF69593">
    <property type="entry name" value="Glycerol-3-phosphate (1)-acyltransferase"/>
    <property type="match status" value="1"/>
</dbReference>
<dbReference type="SMART" id="SM00563">
    <property type="entry name" value="PlsC"/>
    <property type="match status" value="1"/>
</dbReference>
<sequence length="295" mass="34128">MQVKSALIFVVHTSLQIINLALWALIVFFLGLIKLLIPIALIRKHLLFLMNSAMFAFGIISVRLIKVFNDLDIDYRISDELSEEQWYLLIANHLSYLDIILLIEFSANRIPAPKFFLKRELIWLPFVGIAAWALDMPFMRRFSKAYLEKHPHLRGKDIETTRRSCEKYKDTPTTIINFVEGTRFTTQKHKQKNSPFSHLLPPKAGGIAFTLAAMSNLFTHILDVSLAYPENAQHPMMDMLSGNMKKIIVDVTQLPIPDHVGGDYFNDEGYRSLFQNWLNDIWIAKNERIRAMVNH</sequence>
<keyword evidence="1" id="KW-0472">Membrane</keyword>
<keyword evidence="4" id="KW-1185">Reference proteome</keyword>
<accession>A0A3N5XZU9</accession>